<dbReference type="EMBL" id="AP018227">
    <property type="protein sequence ID" value="BAY83937.1"/>
    <property type="molecule type" value="Genomic_DNA"/>
</dbReference>
<protein>
    <recommendedName>
        <fullName evidence="3">DUF1822 domain-containing protein</fullName>
    </recommendedName>
</protein>
<sequence>MPNLTCSQDVRIMLQETAWLEPEHFLLARKISVMERTNHNNIWQNYLNVLALLGLEIWLQKRLRNKVITRDISRITTAGNLKVDEFKFCTIATENLLSEVVKISKIDVAHFYVLIEVLEEEEQVVIRGFLSHNQLIKSSNNSKLLVSDGFYQIPLSLFDMEANHLPLYLRYVDPSEFTTPIVDVDSQVPQISEVIQNIISGTNTKLSKWLEGLVDESWQDLDSIQKAELNLEFSIRKINEHNKKFKIIDLEINSDIRKVALIIGISTDSEDNKNNHQNKIKVLAQLIPINGDNFLPHNIKLSLISKAGKVLQTITSRVQDNCIQLNNFKGEVGKKFSIKVSLENSSITEHFEF</sequence>
<evidence type="ECO:0000313" key="1">
    <source>
        <dbReference type="EMBL" id="BAY83937.1"/>
    </source>
</evidence>
<name>A0A1Z4LRW9_9CYAN</name>
<proteinExistence type="predicted"/>
<dbReference type="OrthoDB" id="440486at2"/>
<reference evidence="1 2" key="1">
    <citation type="submission" date="2017-06" db="EMBL/GenBank/DDBJ databases">
        <title>Genome sequencing of cyanobaciteial culture collection at National Institute for Environmental Studies (NIES).</title>
        <authorList>
            <person name="Hirose Y."/>
            <person name="Shimura Y."/>
            <person name="Fujisawa T."/>
            <person name="Nakamura Y."/>
            <person name="Kawachi M."/>
        </authorList>
    </citation>
    <scope>NUCLEOTIDE SEQUENCE [LARGE SCALE GENOMIC DNA]</scope>
    <source>
        <strain evidence="1 2">NIES-267</strain>
    </source>
</reference>
<evidence type="ECO:0000313" key="2">
    <source>
        <dbReference type="Proteomes" id="UP000218418"/>
    </source>
</evidence>
<evidence type="ECO:0008006" key="3">
    <source>
        <dbReference type="Google" id="ProtNLM"/>
    </source>
</evidence>
<accession>A0A1Z4LRW9</accession>
<dbReference type="AlphaFoldDB" id="A0A1Z4LRW9"/>
<organism evidence="1 2">
    <name type="scientific">Calothrix parasitica NIES-267</name>
    <dbReference type="NCBI Taxonomy" id="1973488"/>
    <lineage>
        <taxon>Bacteria</taxon>
        <taxon>Bacillati</taxon>
        <taxon>Cyanobacteriota</taxon>
        <taxon>Cyanophyceae</taxon>
        <taxon>Nostocales</taxon>
        <taxon>Calotrichaceae</taxon>
        <taxon>Calothrix</taxon>
    </lineage>
</organism>
<dbReference type="InterPro" id="IPR014951">
    <property type="entry name" value="DUF1822"/>
</dbReference>
<keyword evidence="2" id="KW-1185">Reference proteome</keyword>
<dbReference type="Proteomes" id="UP000218418">
    <property type="component" value="Chromosome"/>
</dbReference>
<dbReference type="Pfam" id="PF08852">
    <property type="entry name" value="DUF1822"/>
    <property type="match status" value="1"/>
</dbReference>
<gene>
    <name evidence="1" type="ORF">NIES267_34310</name>
</gene>